<feature type="non-terminal residue" evidence="3">
    <location>
        <position position="1"/>
    </location>
</feature>
<keyword evidence="3" id="KW-0378">Hydrolase</keyword>
<organism evidence="3 4">
    <name type="scientific">Conidiobolus coronatus (strain ATCC 28846 / CBS 209.66 / NRRL 28638)</name>
    <name type="common">Delacroixia coronata</name>
    <dbReference type="NCBI Taxonomy" id="796925"/>
    <lineage>
        <taxon>Eukaryota</taxon>
        <taxon>Fungi</taxon>
        <taxon>Fungi incertae sedis</taxon>
        <taxon>Zoopagomycota</taxon>
        <taxon>Entomophthoromycotina</taxon>
        <taxon>Entomophthoromycetes</taxon>
        <taxon>Entomophthorales</taxon>
        <taxon>Ancylistaceae</taxon>
        <taxon>Conidiobolus</taxon>
    </lineage>
</organism>
<dbReference type="GO" id="GO:0006508">
    <property type="term" value="P:proteolysis"/>
    <property type="evidence" value="ECO:0007669"/>
    <property type="project" value="UniProtKB-KW"/>
</dbReference>
<feature type="non-terminal residue" evidence="3">
    <location>
        <position position="233"/>
    </location>
</feature>
<keyword evidence="1" id="KW-1015">Disulfide bond</keyword>
<feature type="domain" description="Peptidase S1" evidence="2">
    <location>
        <begin position="2"/>
        <end position="233"/>
    </location>
</feature>
<dbReference type="GO" id="GO:0004252">
    <property type="term" value="F:serine-type endopeptidase activity"/>
    <property type="evidence" value="ECO:0007669"/>
    <property type="project" value="InterPro"/>
</dbReference>
<reference evidence="3 4" key="1">
    <citation type="journal article" date="2015" name="Genome Biol. Evol.">
        <title>Phylogenomic analyses indicate that early fungi evolved digesting cell walls of algal ancestors of land plants.</title>
        <authorList>
            <person name="Chang Y."/>
            <person name="Wang S."/>
            <person name="Sekimoto S."/>
            <person name="Aerts A.L."/>
            <person name="Choi C."/>
            <person name="Clum A."/>
            <person name="LaButti K.M."/>
            <person name="Lindquist E.A."/>
            <person name="Yee Ngan C."/>
            <person name="Ohm R.A."/>
            <person name="Salamov A.A."/>
            <person name="Grigoriev I.V."/>
            <person name="Spatafora J.W."/>
            <person name="Berbee M.L."/>
        </authorList>
    </citation>
    <scope>NUCLEOTIDE SEQUENCE [LARGE SCALE GENOMIC DNA]</scope>
    <source>
        <strain evidence="3 4">NRRL 28638</strain>
    </source>
</reference>
<dbReference type="PANTHER" id="PTHR24252">
    <property type="entry name" value="ACROSIN-RELATED"/>
    <property type="match status" value="1"/>
</dbReference>
<dbReference type="Proteomes" id="UP000070444">
    <property type="component" value="Unassembled WGS sequence"/>
</dbReference>
<dbReference type="Gene3D" id="2.40.10.10">
    <property type="entry name" value="Trypsin-like serine proteases"/>
    <property type="match status" value="1"/>
</dbReference>
<name>A0A137NQG2_CONC2</name>
<gene>
    <name evidence="3" type="ORF">CONCODRAFT_24736</name>
</gene>
<dbReference type="PROSITE" id="PS50240">
    <property type="entry name" value="TRYPSIN_DOM"/>
    <property type="match status" value="1"/>
</dbReference>
<dbReference type="EMBL" id="KQ965026">
    <property type="protein sequence ID" value="KXN64997.1"/>
    <property type="molecule type" value="Genomic_DNA"/>
</dbReference>
<dbReference type="SMART" id="SM00020">
    <property type="entry name" value="Tryp_SPc"/>
    <property type="match status" value="1"/>
</dbReference>
<dbReference type="SUPFAM" id="SSF50494">
    <property type="entry name" value="Trypsin-like serine proteases"/>
    <property type="match status" value="1"/>
</dbReference>
<dbReference type="PRINTS" id="PR00722">
    <property type="entry name" value="CHYMOTRYPSIN"/>
</dbReference>
<dbReference type="AlphaFoldDB" id="A0A137NQG2"/>
<dbReference type="InterPro" id="IPR001314">
    <property type="entry name" value="Peptidase_S1A"/>
</dbReference>
<dbReference type="InterPro" id="IPR001254">
    <property type="entry name" value="Trypsin_dom"/>
</dbReference>
<dbReference type="Pfam" id="PF00089">
    <property type="entry name" value="Trypsin"/>
    <property type="match status" value="1"/>
</dbReference>
<dbReference type="InterPro" id="IPR009003">
    <property type="entry name" value="Peptidase_S1_PA"/>
</dbReference>
<evidence type="ECO:0000259" key="2">
    <source>
        <dbReference type="PROSITE" id="PS50240"/>
    </source>
</evidence>
<dbReference type="PANTHER" id="PTHR24252:SF7">
    <property type="entry name" value="HYALIN"/>
    <property type="match status" value="1"/>
</dbReference>
<dbReference type="PROSITE" id="PS00134">
    <property type="entry name" value="TRYPSIN_HIS"/>
    <property type="match status" value="1"/>
</dbReference>
<sequence>RIVGGNEVRPAFKYPNMVSLAYDGQHWCGGTLYNSDTIITAAHCTIEDQNRWTARIHRHDLTKTDAQENGKTYKIISREIHPQFGGQNAINDVAIWKINANRTNTHPLVSLDTGYIGFNTGELVNSIGWGIVKEGNNFTSSTLQQVQLPIFKPETCAERYVNYRRQVHPPTMICAGYESGNKDSCDGDSGGPLGVVRHGKFHLVGITSWGNGCARPGFPGVYTRVSAVVDWIK</sequence>
<dbReference type="FunFam" id="2.40.10.10:FF:000002">
    <property type="entry name" value="Transmembrane protease serine"/>
    <property type="match status" value="1"/>
</dbReference>
<dbReference type="STRING" id="796925.A0A137NQG2"/>
<proteinExistence type="predicted"/>
<keyword evidence="4" id="KW-1185">Reference proteome</keyword>
<keyword evidence="3" id="KW-0645">Protease</keyword>
<dbReference type="CDD" id="cd00190">
    <property type="entry name" value="Tryp_SPc"/>
    <property type="match status" value="1"/>
</dbReference>
<protein>
    <submittedName>
        <fullName evidence="3">Putative trypsin-like serine protease</fullName>
    </submittedName>
</protein>
<accession>A0A137NQG2</accession>
<evidence type="ECO:0000313" key="3">
    <source>
        <dbReference type="EMBL" id="KXN64997.1"/>
    </source>
</evidence>
<dbReference type="OrthoDB" id="6380398at2759"/>
<evidence type="ECO:0000256" key="1">
    <source>
        <dbReference type="ARBA" id="ARBA00023157"/>
    </source>
</evidence>
<dbReference type="InterPro" id="IPR043504">
    <property type="entry name" value="Peptidase_S1_PA_chymotrypsin"/>
</dbReference>
<dbReference type="InterPro" id="IPR018114">
    <property type="entry name" value="TRYPSIN_HIS"/>
</dbReference>
<evidence type="ECO:0000313" key="4">
    <source>
        <dbReference type="Proteomes" id="UP000070444"/>
    </source>
</evidence>